<comment type="caution">
    <text evidence="3">The sequence shown here is derived from an EMBL/GenBank/DDBJ whole genome shotgun (WGS) entry which is preliminary data.</text>
</comment>
<feature type="region of interest" description="Disordered" evidence="1">
    <location>
        <begin position="135"/>
        <end position="187"/>
    </location>
</feature>
<dbReference type="PRINTS" id="PR00050">
    <property type="entry name" value="COLDSHOCK"/>
</dbReference>
<feature type="compositionally biased region" description="Basic residues" evidence="1">
    <location>
        <begin position="150"/>
        <end position="175"/>
    </location>
</feature>
<dbReference type="AlphaFoldDB" id="A0AA39HDB3"/>
<gene>
    <name evidence="3" type="ORF">QR680_016757</name>
</gene>
<organism evidence="3 4">
    <name type="scientific">Steinernema hermaphroditum</name>
    <dbReference type="NCBI Taxonomy" id="289476"/>
    <lineage>
        <taxon>Eukaryota</taxon>
        <taxon>Metazoa</taxon>
        <taxon>Ecdysozoa</taxon>
        <taxon>Nematoda</taxon>
        <taxon>Chromadorea</taxon>
        <taxon>Rhabditida</taxon>
        <taxon>Tylenchina</taxon>
        <taxon>Panagrolaimomorpha</taxon>
        <taxon>Strongyloidoidea</taxon>
        <taxon>Steinernematidae</taxon>
        <taxon>Steinernema</taxon>
    </lineage>
</organism>
<dbReference type="PROSITE" id="PS51857">
    <property type="entry name" value="CSD_2"/>
    <property type="match status" value="1"/>
</dbReference>
<reference evidence="3" key="1">
    <citation type="submission" date="2023-06" db="EMBL/GenBank/DDBJ databases">
        <title>Genomic analysis of the entomopathogenic nematode Steinernema hermaphroditum.</title>
        <authorList>
            <person name="Schwarz E.M."/>
            <person name="Heppert J.K."/>
            <person name="Baniya A."/>
            <person name="Schwartz H.T."/>
            <person name="Tan C.-H."/>
            <person name="Antoshechkin I."/>
            <person name="Sternberg P.W."/>
            <person name="Goodrich-Blair H."/>
            <person name="Dillman A.R."/>
        </authorList>
    </citation>
    <scope>NUCLEOTIDE SEQUENCE</scope>
    <source>
        <strain evidence="3">PS9179</strain>
        <tissue evidence="3">Whole animal</tissue>
    </source>
</reference>
<dbReference type="SUPFAM" id="SSF50249">
    <property type="entry name" value="Nucleic acid-binding proteins"/>
    <property type="match status" value="1"/>
</dbReference>
<dbReference type="FunFam" id="2.40.50.140:FF:000274">
    <property type="entry name" value="Mitochondrial RNA binding protein"/>
    <property type="match status" value="1"/>
</dbReference>
<evidence type="ECO:0000256" key="1">
    <source>
        <dbReference type="SAM" id="MobiDB-lite"/>
    </source>
</evidence>
<dbReference type="InterPro" id="IPR050181">
    <property type="entry name" value="Cold_shock_domain"/>
</dbReference>
<proteinExistence type="predicted"/>
<dbReference type="CDD" id="cd04458">
    <property type="entry name" value="CSP_CDS"/>
    <property type="match status" value="1"/>
</dbReference>
<dbReference type="EMBL" id="JAUCMV010000004">
    <property type="protein sequence ID" value="KAK0403166.1"/>
    <property type="molecule type" value="Genomic_DNA"/>
</dbReference>
<evidence type="ECO:0000313" key="4">
    <source>
        <dbReference type="Proteomes" id="UP001175271"/>
    </source>
</evidence>
<dbReference type="InterPro" id="IPR019844">
    <property type="entry name" value="CSD_CS"/>
</dbReference>
<dbReference type="SMART" id="SM00357">
    <property type="entry name" value="CSP"/>
    <property type="match status" value="1"/>
</dbReference>
<dbReference type="InterPro" id="IPR002059">
    <property type="entry name" value="CSP_DNA-bd"/>
</dbReference>
<feature type="compositionally biased region" description="Basic and acidic residues" evidence="1">
    <location>
        <begin position="135"/>
        <end position="148"/>
    </location>
</feature>
<accession>A0AA39HDB3</accession>
<dbReference type="PANTHER" id="PTHR11544">
    <property type="entry name" value="COLD SHOCK DOMAIN CONTAINING PROTEINS"/>
    <property type="match status" value="1"/>
</dbReference>
<protein>
    <recommendedName>
        <fullName evidence="2">CSD domain-containing protein</fullName>
    </recommendedName>
</protein>
<evidence type="ECO:0000313" key="3">
    <source>
        <dbReference type="EMBL" id="KAK0403166.1"/>
    </source>
</evidence>
<dbReference type="InterPro" id="IPR012340">
    <property type="entry name" value="NA-bd_OB-fold"/>
</dbReference>
<dbReference type="Gene3D" id="2.40.50.140">
    <property type="entry name" value="Nucleic acid-binding proteins"/>
    <property type="match status" value="1"/>
</dbReference>
<sequence>MSEAKSTEMSAVQSDVKVPEQPAIAEADVLERGITGHVKWYSLRRRYGFIQRDDGGNDIFVHQTAITKSRMVKVYLRTLRNGEQVEFDIVKGHKGPQAASVTGPKGVEVRGSPHYMFQFYSFRKMIADRRQATELNREKKADEQEVAKKVSPKAGKKASPKAGKKTSPKAGKKASPKAEKEASTKVRKLSAEIQCRAFPVIGFDDLSSVDESTAE</sequence>
<dbReference type="InterPro" id="IPR011129">
    <property type="entry name" value="CSD"/>
</dbReference>
<dbReference type="GO" id="GO:0003676">
    <property type="term" value="F:nucleic acid binding"/>
    <property type="evidence" value="ECO:0007669"/>
    <property type="project" value="InterPro"/>
</dbReference>
<feature type="domain" description="CSD" evidence="2">
    <location>
        <begin position="33"/>
        <end position="103"/>
    </location>
</feature>
<dbReference type="Proteomes" id="UP001175271">
    <property type="component" value="Unassembled WGS sequence"/>
</dbReference>
<evidence type="ECO:0000259" key="2">
    <source>
        <dbReference type="PROSITE" id="PS51857"/>
    </source>
</evidence>
<dbReference type="Pfam" id="PF00313">
    <property type="entry name" value="CSD"/>
    <property type="match status" value="1"/>
</dbReference>
<name>A0AA39HDB3_9BILA</name>
<dbReference type="PROSITE" id="PS00352">
    <property type="entry name" value="CSD_1"/>
    <property type="match status" value="1"/>
</dbReference>
<keyword evidence="4" id="KW-1185">Reference proteome</keyword>